<gene>
    <name evidence="3" type="ORF">Strain138_001145</name>
    <name evidence="4" type="ORF">Strain318_001145</name>
</gene>
<dbReference type="RefSeq" id="WP_367887562.1">
    <property type="nucleotide sequence ID" value="NZ_CP130612.1"/>
</dbReference>
<dbReference type="AlphaFoldDB" id="A0AA49Q779"/>
<accession>A0AA49Q779</accession>
<name>A0AA49Q779_9BACT</name>
<organism evidence="4 5">
    <name type="scientific">Pseudogemmatithrix spongiicola</name>
    <dbReference type="NCBI Taxonomy" id="3062599"/>
    <lineage>
        <taxon>Bacteria</taxon>
        <taxon>Pseudomonadati</taxon>
        <taxon>Gemmatimonadota</taxon>
        <taxon>Gemmatimonadia</taxon>
        <taxon>Gemmatimonadales</taxon>
        <taxon>Gemmatimonadaceae</taxon>
        <taxon>Pseudogemmatithrix</taxon>
    </lineage>
</organism>
<accession>A0AA49Q4H9</accession>
<feature type="signal peptide" evidence="2">
    <location>
        <begin position="1"/>
        <end position="24"/>
    </location>
</feature>
<keyword evidence="2" id="KW-0732">Signal</keyword>
<dbReference type="KEGG" id="pspc:Strain318_001145"/>
<evidence type="ECO:0000256" key="2">
    <source>
        <dbReference type="SAM" id="SignalP"/>
    </source>
</evidence>
<dbReference type="EMBL" id="CP130613">
    <property type="protein sequence ID" value="WKW14787.1"/>
    <property type="molecule type" value="Genomic_DNA"/>
</dbReference>
<evidence type="ECO:0008006" key="6">
    <source>
        <dbReference type="Google" id="ProtNLM"/>
    </source>
</evidence>
<feature type="chain" id="PRO_5041283574" description="TIGR03016 family PEP-CTERM system-associated outer membrane protein" evidence="2">
    <location>
        <begin position="25"/>
        <end position="464"/>
    </location>
</feature>
<sequence length="464" mass="51879">MLATLRRARLAAAVVLPVSLAAQAPTRPMGPPPGAGRRPAAGPDSSTLQSQAIRVFLDCQGRARGCDRAFLTEEINFVNWMRDRFDADVLVLAQALTNGGGGIEYTITFIGRNRFQGMSDTLTLNTLPNDADDRMRRELARVLKLGLTRYVARSPIAARVQVAYAAPANGQRGQSPSAASLRDPWNLWTYSTNFNGNVNAEDRQQRVIGSLSLSANRSTADWKLNFSVSGNINEQKFKIPATTTRPAFTVTNEQRTYNLNSLIVKSLSSHWSAGMKVGAGYSDFLNQDAAIRLQPAIEYNYFPWTEQTRRQLTLLYNVGPNYYDYQRETVFDETSELRYSQQLTASVVSRQQWGTLNMSLDWLNYLHDFNRHALTFTTNADLRLGRGFSLNVNGEAARVRDQIYLPAAGNTEEEILLQRQALQTGFRIRANIGVRYTFGSIYNTIVNQRFSSLGSSGGRFAFFF</sequence>
<reference evidence="4" key="1">
    <citation type="submission" date="2023-07" db="EMBL/GenBank/DDBJ databases">
        <authorList>
            <person name="Haufschild T."/>
            <person name="Kallscheuer N."/>
            <person name="Hammer J."/>
            <person name="Kohn T."/>
            <person name="Kabuu M."/>
            <person name="Jogler M."/>
            <person name="Wohfarth N."/>
            <person name="Heuer A."/>
            <person name="Rohde M."/>
            <person name="van Teeseling M.C.F."/>
            <person name="Jogler C."/>
        </authorList>
    </citation>
    <scope>NUCLEOTIDE SEQUENCE</scope>
    <source>
        <strain evidence="3">Strain 138</strain>
        <strain evidence="4">Strain 318</strain>
    </source>
</reference>
<proteinExistence type="predicted"/>
<evidence type="ECO:0000256" key="1">
    <source>
        <dbReference type="SAM" id="MobiDB-lite"/>
    </source>
</evidence>
<evidence type="ECO:0000313" key="4">
    <source>
        <dbReference type="EMBL" id="WKW14787.1"/>
    </source>
</evidence>
<dbReference type="Proteomes" id="UP001229955">
    <property type="component" value="Chromosome"/>
</dbReference>
<feature type="region of interest" description="Disordered" evidence="1">
    <location>
        <begin position="23"/>
        <end position="45"/>
    </location>
</feature>
<keyword evidence="5" id="KW-1185">Reference proteome</keyword>
<evidence type="ECO:0000313" key="3">
    <source>
        <dbReference type="EMBL" id="WKW11877.1"/>
    </source>
</evidence>
<evidence type="ECO:0000313" key="5">
    <source>
        <dbReference type="Proteomes" id="UP001229955"/>
    </source>
</evidence>
<dbReference type="EMBL" id="CP130612">
    <property type="protein sequence ID" value="WKW11877.1"/>
    <property type="molecule type" value="Genomic_DNA"/>
</dbReference>
<protein>
    <recommendedName>
        <fullName evidence="6">TIGR03016 family PEP-CTERM system-associated outer membrane protein</fullName>
    </recommendedName>
</protein>